<dbReference type="Proteomes" id="UP000324222">
    <property type="component" value="Unassembled WGS sequence"/>
</dbReference>
<dbReference type="EMBL" id="VSRR010048114">
    <property type="protein sequence ID" value="MPC78317.1"/>
    <property type="molecule type" value="Genomic_DNA"/>
</dbReference>
<keyword evidence="2" id="KW-1185">Reference proteome</keyword>
<gene>
    <name evidence="1" type="ORF">E2C01_072801</name>
</gene>
<evidence type="ECO:0000313" key="1">
    <source>
        <dbReference type="EMBL" id="MPC78317.1"/>
    </source>
</evidence>
<protein>
    <submittedName>
        <fullName evidence="1">Uncharacterized protein</fullName>
    </submittedName>
</protein>
<reference evidence="1 2" key="1">
    <citation type="submission" date="2019-05" db="EMBL/GenBank/DDBJ databases">
        <title>Another draft genome of Portunus trituberculatus and its Hox gene families provides insights of decapod evolution.</title>
        <authorList>
            <person name="Jeong J.-H."/>
            <person name="Song I."/>
            <person name="Kim S."/>
            <person name="Choi T."/>
            <person name="Kim D."/>
            <person name="Ryu S."/>
            <person name="Kim W."/>
        </authorList>
    </citation>
    <scope>NUCLEOTIDE SEQUENCE [LARGE SCALE GENOMIC DNA]</scope>
    <source>
        <tissue evidence="1">Muscle</tissue>
    </source>
</reference>
<name>A0A5B7I9X3_PORTR</name>
<comment type="caution">
    <text evidence="1">The sequence shown here is derived from an EMBL/GenBank/DDBJ whole genome shotgun (WGS) entry which is preliminary data.</text>
</comment>
<accession>A0A5B7I9X3</accession>
<evidence type="ECO:0000313" key="2">
    <source>
        <dbReference type="Proteomes" id="UP000324222"/>
    </source>
</evidence>
<proteinExistence type="predicted"/>
<sequence>MGGVIFQICIHSGNV</sequence>
<organism evidence="1 2">
    <name type="scientific">Portunus trituberculatus</name>
    <name type="common">Swimming crab</name>
    <name type="synonym">Neptunus trituberculatus</name>
    <dbReference type="NCBI Taxonomy" id="210409"/>
    <lineage>
        <taxon>Eukaryota</taxon>
        <taxon>Metazoa</taxon>
        <taxon>Ecdysozoa</taxon>
        <taxon>Arthropoda</taxon>
        <taxon>Crustacea</taxon>
        <taxon>Multicrustacea</taxon>
        <taxon>Malacostraca</taxon>
        <taxon>Eumalacostraca</taxon>
        <taxon>Eucarida</taxon>
        <taxon>Decapoda</taxon>
        <taxon>Pleocyemata</taxon>
        <taxon>Brachyura</taxon>
        <taxon>Eubrachyura</taxon>
        <taxon>Portunoidea</taxon>
        <taxon>Portunidae</taxon>
        <taxon>Portuninae</taxon>
        <taxon>Portunus</taxon>
    </lineage>
</organism>